<accession>A0AAV6TTX2</accession>
<reference evidence="1 2" key="1">
    <citation type="journal article" date="2022" name="Nat. Ecol. Evol.">
        <title>A masculinizing supergene underlies an exaggerated male reproductive morph in a spider.</title>
        <authorList>
            <person name="Hendrickx F."/>
            <person name="De Corte Z."/>
            <person name="Sonet G."/>
            <person name="Van Belleghem S.M."/>
            <person name="Kostlbacher S."/>
            <person name="Vangestel C."/>
        </authorList>
    </citation>
    <scope>NUCLEOTIDE SEQUENCE [LARGE SCALE GENOMIC DNA]</scope>
    <source>
        <strain evidence="1">W744_W776</strain>
    </source>
</reference>
<keyword evidence="2" id="KW-1185">Reference proteome</keyword>
<gene>
    <name evidence="1" type="ORF">JTE90_028220</name>
</gene>
<dbReference type="Proteomes" id="UP000827092">
    <property type="component" value="Unassembled WGS sequence"/>
</dbReference>
<dbReference type="AlphaFoldDB" id="A0AAV6TTX2"/>
<proteinExistence type="predicted"/>
<comment type="caution">
    <text evidence="1">The sequence shown here is derived from an EMBL/GenBank/DDBJ whole genome shotgun (WGS) entry which is preliminary data.</text>
</comment>
<name>A0AAV6TTX2_9ARAC</name>
<evidence type="ECO:0000313" key="1">
    <source>
        <dbReference type="EMBL" id="KAG8175082.1"/>
    </source>
</evidence>
<sequence>MHITQEVILTIKREAAFKIETIIQIHHPRTTDRISQGEGSRAPGALYLEIGTLEDNTHSNLDNFTLKNKQIRTPRTVTIFRGSYGDPTLDQNNGVPEFALLNEPTKKDSPSNNDLNQTNIITNEFIQNKDKNTKNHIISNINYDIENSNLT</sequence>
<protein>
    <submittedName>
        <fullName evidence="1">Uncharacterized protein</fullName>
    </submittedName>
</protein>
<organism evidence="1 2">
    <name type="scientific">Oedothorax gibbosus</name>
    <dbReference type="NCBI Taxonomy" id="931172"/>
    <lineage>
        <taxon>Eukaryota</taxon>
        <taxon>Metazoa</taxon>
        <taxon>Ecdysozoa</taxon>
        <taxon>Arthropoda</taxon>
        <taxon>Chelicerata</taxon>
        <taxon>Arachnida</taxon>
        <taxon>Araneae</taxon>
        <taxon>Araneomorphae</taxon>
        <taxon>Entelegynae</taxon>
        <taxon>Araneoidea</taxon>
        <taxon>Linyphiidae</taxon>
        <taxon>Erigoninae</taxon>
        <taxon>Oedothorax</taxon>
    </lineage>
</organism>
<evidence type="ECO:0000313" key="2">
    <source>
        <dbReference type="Proteomes" id="UP000827092"/>
    </source>
</evidence>
<dbReference type="EMBL" id="JAFNEN010001080">
    <property type="protein sequence ID" value="KAG8175082.1"/>
    <property type="molecule type" value="Genomic_DNA"/>
</dbReference>